<evidence type="ECO:0000313" key="3">
    <source>
        <dbReference type="Proteomes" id="UP000030108"/>
    </source>
</evidence>
<feature type="region of interest" description="Disordered" evidence="1">
    <location>
        <begin position="1"/>
        <end position="25"/>
    </location>
</feature>
<organism evidence="2 3">
    <name type="scientific">Rhizoctonia solani AG-3 Rhs1AP</name>
    <dbReference type="NCBI Taxonomy" id="1086054"/>
    <lineage>
        <taxon>Eukaryota</taxon>
        <taxon>Fungi</taxon>
        <taxon>Dikarya</taxon>
        <taxon>Basidiomycota</taxon>
        <taxon>Agaricomycotina</taxon>
        <taxon>Agaricomycetes</taxon>
        <taxon>Cantharellales</taxon>
        <taxon>Ceratobasidiaceae</taxon>
        <taxon>Rhizoctonia</taxon>
    </lineage>
</organism>
<gene>
    <name evidence="2" type="ORF">RSOL_393070</name>
</gene>
<reference evidence="3" key="1">
    <citation type="journal article" date="2014" name="Genome Announc.">
        <title>Draft genome sequence of the plant-pathogenic soil fungus Rhizoctonia solani anastomosis group 3 strain Rhs1AP.</title>
        <authorList>
            <person name="Cubeta M.A."/>
            <person name="Thomas E."/>
            <person name="Dean R.A."/>
            <person name="Jabaji S."/>
            <person name="Neate S.M."/>
            <person name="Tavantzis S."/>
            <person name="Toda T."/>
            <person name="Vilgalys R."/>
            <person name="Bharathan N."/>
            <person name="Fedorova-Abrams N."/>
            <person name="Pakala S.B."/>
            <person name="Pakala S.M."/>
            <person name="Zafar N."/>
            <person name="Joardar V."/>
            <person name="Losada L."/>
            <person name="Nierman W.C."/>
        </authorList>
    </citation>
    <scope>NUCLEOTIDE SEQUENCE [LARGE SCALE GENOMIC DNA]</scope>
    <source>
        <strain evidence="3">AG-3</strain>
    </source>
</reference>
<comment type="caution">
    <text evidence="2">The sequence shown here is derived from an EMBL/GenBank/DDBJ whole genome shotgun (WGS) entry which is preliminary data.</text>
</comment>
<dbReference type="AlphaFoldDB" id="X8JDN3"/>
<proteinExistence type="predicted"/>
<name>X8JDN3_9AGAM</name>
<feature type="compositionally biased region" description="Low complexity" evidence="1">
    <location>
        <begin position="1"/>
        <end position="14"/>
    </location>
</feature>
<evidence type="ECO:0000256" key="1">
    <source>
        <dbReference type="SAM" id="MobiDB-lite"/>
    </source>
</evidence>
<dbReference type="OrthoDB" id="3306449at2759"/>
<feature type="non-terminal residue" evidence="2">
    <location>
        <position position="156"/>
    </location>
</feature>
<dbReference type="EMBL" id="JATN01000319">
    <property type="protein sequence ID" value="EUC61401.1"/>
    <property type="molecule type" value="Genomic_DNA"/>
</dbReference>
<dbReference type="Proteomes" id="UP000030108">
    <property type="component" value="Unassembled WGS sequence"/>
</dbReference>
<protein>
    <submittedName>
        <fullName evidence="2">Uncharacterized protein</fullName>
    </submittedName>
</protein>
<accession>X8JDN3</accession>
<evidence type="ECO:0000313" key="2">
    <source>
        <dbReference type="EMBL" id="EUC61401.1"/>
    </source>
</evidence>
<sequence length="156" mass="18101">MSSNTTSTPALSSAPPSPTWGTPSFNEPEEGLWDQAWDIDWSLTIYVLGNHGQTGYFVHYDHLDNFDSWAYIPLGWTGHLHLPKNSHVEANMEARVDAFGYWALNDGADPNNWLGELTDDIRIREDWYRNGRDRLEHSTPSRPWYSRRLYLEQLFT</sequence>